<dbReference type="Gene3D" id="2.30.40.10">
    <property type="entry name" value="Urease, subunit C, domain 1"/>
    <property type="match status" value="1"/>
</dbReference>
<dbReference type="PANTHER" id="PTHR22642:SF2">
    <property type="entry name" value="PROTEIN LONG AFTER FAR-RED 3"/>
    <property type="match status" value="1"/>
</dbReference>
<evidence type="ECO:0000313" key="2">
    <source>
        <dbReference type="EMBL" id="THU91318.1"/>
    </source>
</evidence>
<name>A0A4S8LR25_DENBC</name>
<dbReference type="InterPro" id="IPR032466">
    <property type="entry name" value="Metal_Hydrolase"/>
</dbReference>
<gene>
    <name evidence="2" type="ORF">K435DRAFT_674312</name>
</gene>
<feature type="domain" description="Amidohydrolase 3" evidence="1">
    <location>
        <begin position="22"/>
        <end position="443"/>
    </location>
</feature>
<dbReference type="Gene3D" id="3.20.20.140">
    <property type="entry name" value="Metal-dependent hydrolases"/>
    <property type="match status" value="1"/>
</dbReference>
<feature type="non-terminal residue" evidence="2">
    <location>
        <position position="1"/>
    </location>
</feature>
<accession>A0A4S8LR25</accession>
<proteinExistence type="predicted"/>
<dbReference type="AlphaFoldDB" id="A0A4S8LR25"/>
<sequence length="446" mass="50391">VQLVKEYILSNPDVYQNKFQDIYGWGFDKTRWPEEKWPTLEALDADPITKDRPIRLTSKDGHAIWTSKTVIDANAPFPNTVEGGIIVQDKDGNPTGIFLDSAQEFIETATPDEVYEQRIAFTVEDALKNGITAMHDAGFLPNTLEFYKRRTKKYGDLPIGIYAMHSFRDSVSYLGNSTEKLDHDRLRMRSVKLICDGDKSWDGYFWSPRVYGPYSDDPTNFEFMRLSAELLNEVVPRFLKDGGQVNAQAIGDRANGIVLDAFEKAVEEGIDIKSLRPRIEQAQIMTEEDLERIGRLGVIASIQPTHATDDMWYGEQRLGPKRVRSLYAFRKMIESGARITLGSDIPVDSINPLEGFYAAITRRRSPHGPGGWFPDQKLTRIEALRGMTIDPAYASFSEDMFGSLEPGKKADYVVLSKDIMKIEPREILGVEVLATVMDGKVVYVQL</sequence>
<dbReference type="Proteomes" id="UP000297245">
    <property type="component" value="Unassembled WGS sequence"/>
</dbReference>
<dbReference type="InterPro" id="IPR033932">
    <property type="entry name" value="YtcJ-like"/>
</dbReference>
<dbReference type="CDD" id="cd01300">
    <property type="entry name" value="YtcJ_like"/>
    <property type="match status" value="1"/>
</dbReference>
<dbReference type="InterPro" id="IPR013108">
    <property type="entry name" value="Amidohydro_3"/>
</dbReference>
<keyword evidence="3" id="KW-1185">Reference proteome</keyword>
<evidence type="ECO:0000313" key="3">
    <source>
        <dbReference type="Proteomes" id="UP000297245"/>
    </source>
</evidence>
<dbReference type="Pfam" id="PF07969">
    <property type="entry name" value="Amidohydro_3"/>
    <property type="match status" value="1"/>
</dbReference>
<dbReference type="Gene3D" id="3.10.310.70">
    <property type="match status" value="1"/>
</dbReference>
<dbReference type="EMBL" id="ML179309">
    <property type="protein sequence ID" value="THU91318.1"/>
    <property type="molecule type" value="Genomic_DNA"/>
</dbReference>
<keyword evidence="2" id="KW-0378">Hydrolase</keyword>
<dbReference type="PANTHER" id="PTHR22642">
    <property type="entry name" value="IMIDAZOLONEPROPIONASE"/>
    <property type="match status" value="1"/>
</dbReference>
<protein>
    <submittedName>
        <fullName evidence="2">Amidohydrolase 3</fullName>
    </submittedName>
</protein>
<dbReference type="GO" id="GO:0016810">
    <property type="term" value="F:hydrolase activity, acting on carbon-nitrogen (but not peptide) bonds"/>
    <property type="evidence" value="ECO:0007669"/>
    <property type="project" value="InterPro"/>
</dbReference>
<evidence type="ECO:0000259" key="1">
    <source>
        <dbReference type="Pfam" id="PF07969"/>
    </source>
</evidence>
<dbReference type="SUPFAM" id="SSF51556">
    <property type="entry name" value="Metallo-dependent hydrolases"/>
    <property type="match status" value="1"/>
</dbReference>
<dbReference type="SUPFAM" id="SSF51338">
    <property type="entry name" value="Composite domain of metallo-dependent hydrolases"/>
    <property type="match status" value="1"/>
</dbReference>
<organism evidence="2 3">
    <name type="scientific">Dendrothele bispora (strain CBS 962.96)</name>
    <dbReference type="NCBI Taxonomy" id="1314807"/>
    <lineage>
        <taxon>Eukaryota</taxon>
        <taxon>Fungi</taxon>
        <taxon>Dikarya</taxon>
        <taxon>Basidiomycota</taxon>
        <taxon>Agaricomycotina</taxon>
        <taxon>Agaricomycetes</taxon>
        <taxon>Agaricomycetidae</taxon>
        <taxon>Agaricales</taxon>
        <taxon>Agaricales incertae sedis</taxon>
        <taxon>Dendrothele</taxon>
    </lineage>
</organism>
<dbReference type="InterPro" id="IPR011059">
    <property type="entry name" value="Metal-dep_hydrolase_composite"/>
</dbReference>
<reference evidence="2 3" key="1">
    <citation type="journal article" date="2019" name="Nat. Ecol. Evol.">
        <title>Megaphylogeny resolves global patterns of mushroom evolution.</title>
        <authorList>
            <person name="Varga T."/>
            <person name="Krizsan K."/>
            <person name="Foldi C."/>
            <person name="Dima B."/>
            <person name="Sanchez-Garcia M."/>
            <person name="Sanchez-Ramirez S."/>
            <person name="Szollosi G.J."/>
            <person name="Szarkandi J.G."/>
            <person name="Papp V."/>
            <person name="Albert L."/>
            <person name="Andreopoulos W."/>
            <person name="Angelini C."/>
            <person name="Antonin V."/>
            <person name="Barry K.W."/>
            <person name="Bougher N.L."/>
            <person name="Buchanan P."/>
            <person name="Buyck B."/>
            <person name="Bense V."/>
            <person name="Catcheside P."/>
            <person name="Chovatia M."/>
            <person name="Cooper J."/>
            <person name="Damon W."/>
            <person name="Desjardin D."/>
            <person name="Finy P."/>
            <person name="Geml J."/>
            <person name="Haridas S."/>
            <person name="Hughes K."/>
            <person name="Justo A."/>
            <person name="Karasinski D."/>
            <person name="Kautmanova I."/>
            <person name="Kiss B."/>
            <person name="Kocsube S."/>
            <person name="Kotiranta H."/>
            <person name="LaButti K.M."/>
            <person name="Lechner B.E."/>
            <person name="Liimatainen K."/>
            <person name="Lipzen A."/>
            <person name="Lukacs Z."/>
            <person name="Mihaltcheva S."/>
            <person name="Morgado L.N."/>
            <person name="Niskanen T."/>
            <person name="Noordeloos M.E."/>
            <person name="Ohm R.A."/>
            <person name="Ortiz-Santana B."/>
            <person name="Ovrebo C."/>
            <person name="Racz N."/>
            <person name="Riley R."/>
            <person name="Savchenko A."/>
            <person name="Shiryaev A."/>
            <person name="Soop K."/>
            <person name="Spirin V."/>
            <person name="Szebenyi C."/>
            <person name="Tomsovsky M."/>
            <person name="Tulloss R.E."/>
            <person name="Uehling J."/>
            <person name="Grigoriev I.V."/>
            <person name="Vagvolgyi C."/>
            <person name="Papp T."/>
            <person name="Martin F.M."/>
            <person name="Miettinen O."/>
            <person name="Hibbett D.S."/>
            <person name="Nagy L.G."/>
        </authorList>
    </citation>
    <scope>NUCLEOTIDE SEQUENCE [LARGE SCALE GENOMIC DNA]</scope>
    <source>
        <strain evidence="2 3">CBS 962.96</strain>
    </source>
</reference>
<dbReference type="OrthoDB" id="3501663at2759"/>